<dbReference type="AlphaFoldDB" id="A0A069PPG3"/>
<evidence type="ECO:0000313" key="1">
    <source>
        <dbReference type="EMBL" id="KDR41759.1"/>
    </source>
</evidence>
<name>A0A069PPG3_9BURK</name>
<accession>A0A069PPG3</accession>
<organism evidence="1 2">
    <name type="scientific">Caballeronia glathei</name>
    <dbReference type="NCBI Taxonomy" id="60547"/>
    <lineage>
        <taxon>Bacteria</taxon>
        <taxon>Pseudomonadati</taxon>
        <taxon>Pseudomonadota</taxon>
        <taxon>Betaproteobacteria</taxon>
        <taxon>Burkholderiales</taxon>
        <taxon>Burkholderiaceae</taxon>
        <taxon>Caballeronia</taxon>
    </lineage>
</organism>
<comment type="caution">
    <text evidence="1">The sequence shown here is derived from an EMBL/GenBank/DDBJ whole genome shotgun (WGS) entry which is preliminary data.</text>
</comment>
<keyword evidence="2" id="KW-1185">Reference proteome</keyword>
<sequence length="66" mass="7679">MTRRKRTATGRPSRFLRAQLEFFSERGDDPDQSVLCDPIVEAFWKRHHVLAVFAFHGSLHPVTRAE</sequence>
<proteinExistence type="predicted"/>
<gene>
    <name evidence="1" type="ORF">BG61_15720</name>
</gene>
<evidence type="ECO:0000313" key="2">
    <source>
        <dbReference type="Proteomes" id="UP000027466"/>
    </source>
</evidence>
<reference evidence="1 2" key="1">
    <citation type="submission" date="2014-03" db="EMBL/GenBank/DDBJ databases">
        <title>Draft Genome Sequences of Four Burkholderia Strains.</title>
        <authorList>
            <person name="Liu X.Y."/>
            <person name="Li C.X."/>
            <person name="Xu J.H."/>
        </authorList>
    </citation>
    <scope>NUCLEOTIDE SEQUENCE [LARGE SCALE GENOMIC DNA]</scope>
    <source>
        <strain evidence="1 2">DSM 50014</strain>
    </source>
</reference>
<protein>
    <submittedName>
        <fullName evidence="1">Uncharacterized protein</fullName>
    </submittedName>
</protein>
<dbReference type="Proteomes" id="UP000027466">
    <property type="component" value="Unassembled WGS sequence"/>
</dbReference>
<dbReference type="EMBL" id="JFHC01000024">
    <property type="protein sequence ID" value="KDR41759.1"/>
    <property type="molecule type" value="Genomic_DNA"/>
</dbReference>